<dbReference type="AlphaFoldDB" id="A0A0A0K7C9"/>
<dbReference type="InterPro" id="IPR014906">
    <property type="entry name" value="PRP4-like"/>
</dbReference>
<reference evidence="10 11" key="4">
    <citation type="journal article" date="2011" name="BMC Genomics">
        <title>RNA-Seq improves annotation of protein-coding genes in the cucumber genome.</title>
        <authorList>
            <person name="Li Z."/>
            <person name="Zhang Z."/>
            <person name="Yan P."/>
            <person name="Huang S."/>
            <person name="Fei Z."/>
            <person name="Lin K."/>
        </authorList>
    </citation>
    <scope>NUCLEOTIDE SEQUENCE [LARGE SCALE GENOMIC DNA]</scope>
    <source>
        <strain evidence="11">cv. 9930</strain>
    </source>
</reference>
<keyword evidence="11" id="KW-1185">Reference proteome</keyword>
<sequence>MDLLKQELLKKRQALATETGGKRVFKRSEIEQRQIQQLREKEKRELEAKALRQSTTSATAAEAVSTSSKSNPLASASTTSSSVATNSTTTTSKSLTDEQNIDNLVLPRQEVIRRLRFLKQPITLFGEDDDARLDRLKFVLKAGLFEVDSDLTEGQTNDFLRDIAELRKRQKTGILSERKRQKKEDGAGEEGDGGGADEESADGGSSGVETDKDLKRMKANFDELCEEDKILVFFKRLLNEWKQELDEMPEAEKRTAKGKSMVATFKQCARYLHPLFKFCRKKVLPDDIRQALLVVVECCMKRDYLAAMDQYIKMAIGNAPWPIGVTMVGIHERSAREKIYTNSVAHIMNDETTRKYLQSIKRLMTFCQRRYPTMPSKAVEFNSLANGSDLQSLLAEERVSGGGKLGSDERLRIMPAPEDS</sequence>
<evidence type="ECO:0000259" key="9">
    <source>
        <dbReference type="SMART" id="SM00500"/>
    </source>
</evidence>
<feature type="compositionally biased region" description="Low complexity" evidence="8">
    <location>
        <begin position="51"/>
        <end position="94"/>
    </location>
</feature>
<dbReference type="Pfam" id="PF08799">
    <property type="entry name" value="PRP4"/>
    <property type="match status" value="1"/>
</dbReference>
<dbReference type="SUPFAM" id="SSF158230">
    <property type="entry name" value="PRP4-like"/>
    <property type="match status" value="1"/>
</dbReference>
<evidence type="ECO:0000256" key="8">
    <source>
        <dbReference type="SAM" id="MobiDB-lite"/>
    </source>
</evidence>
<feature type="domain" description="Pre-mRNA processing factor 4 (PRP4)-like" evidence="9">
    <location>
        <begin position="106"/>
        <end position="157"/>
    </location>
</feature>
<dbReference type="Proteomes" id="UP000029981">
    <property type="component" value="Chromosome 7"/>
</dbReference>
<evidence type="ECO:0000256" key="2">
    <source>
        <dbReference type="ARBA" id="ARBA00008137"/>
    </source>
</evidence>
<dbReference type="KEGG" id="csv:101204146"/>
<dbReference type="SMART" id="SM00500">
    <property type="entry name" value="SFM"/>
    <property type="match status" value="1"/>
</dbReference>
<organism evidence="10 11">
    <name type="scientific">Cucumis sativus</name>
    <name type="common">Cucumber</name>
    <dbReference type="NCBI Taxonomy" id="3659"/>
    <lineage>
        <taxon>Eukaryota</taxon>
        <taxon>Viridiplantae</taxon>
        <taxon>Streptophyta</taxon>
        <taxon>Embryophyta</taxon>
        <taxon>Tracheophyta</taxon>
        <taxon>Spermatophyta</taxon>
        <taxon>Magnoliopsida</taxon>
        <taxon>eudicotyledons</taxon>
        <taxon>Gunneridae</taxon>
        <taxon>Pentapetalae</taxon>
        <taxon>rosids</taxon>
        <taxon>fabids</taxon>
        <taxon>Cucurbitales</taxon>
        <taxon>Cucurbitaceae</taxon>
        <taxon>Benincaseae</taxon>
        <taxon>Cucumis</taxon>
    </lineage>
</organism>
<proteinExistence type="inferred from homology"/>
<evidence type="ECO:0000313" key="10">
    <source>
        <dbReference type="EMBL" id="KGN44809.1"/>
    </source>
</evidence>
<evidence type="ECO:0000256" key="3">
    <source>
        <dbReference type="ARBA" id="ARBA00018242"/>
    </source>
</evidence>
<dbReference type="GO" id="GO:0046540">
    <property type="term" value="C:U4/U6 x U5 tri-snRNP complex"/>
    <property type="evidence" value="ECO:0000318"/>
    <property type="project" value="GO_Central"/>
</dbReference>
<evidence type="ECO:0000313" key="11">
    <source>
        <dbReference type="Proteomes" id="UP000029981"/>
    </source>
</evidence>
<dbReference type="InterPro" id="IPR036285">
    <property type="entry name" value="PRP4-like_sf"/>
</dbReference>
<feature type="region of interest" description="Disordered" evidence="8">
    <location>
        <begin position="46"/>
        <end position="95"/>
    </location>
</feature>
<feature type="compositionally biased region" description="Acidic residues" evidence="8">
    <location>
        <begin position="187"/>
        <end position="201"/>
    </location>
</feature>
<evidence type="ECO:0000256" key="7">
    <source>
        <dbReference type="ARBA" id="ARBA00023242"/>
    </source>
</evidence>
<dbReference type="eggNOG" id="KOG2808">
    <property type="taxonomic scope" value="Eukaryota"/>
</dbReference>
<feature type="region of interest" description="Disordered" evidence="8">
    <location>
        <begin position="399"/>
        <end position="420"/>
    </location>
</feature>
<dbReference type="OMA" id="SFAQVRW"/>
<name>A0A0A0K7C9_CUCSA</name>
<evidence type="ECO:0000256" key="6">
    <source>
        <dbReference type="ARBA" id="ARBA00023187"/>
    </source>
</evidence>
<evidence type="ECO:0000256" key="4">
    <source>
        <dbReference type="ARBA" id="ARBA00022664"/>
    </source>
</evidence>
<protein>
    <recommendedName>
        <fullName evidence="3">Pre-mRNA-splicing factor 18</fullName>
    </recommendedName>
</protein>
<dbReference type="EMBL" id="CM002928">
    <property type="protein sequence ID" value="KGN44809.1"/>
    <property type="molecule type" value="Genomic_DNA"/>
</dbReference>
<accession>A0A0A0K7C9</accession>
<comment type="similarity">
    <text evidence="2">Belongs to the PRP18 family.</text>
</comment>
<keyword evidence="4" id="KW-0507">mRNA processing</keyword>
<dbReference type="FunFam" id="4.10.280.110:FF:000005">
    <property type="entry name" value="Pre-mRNA-splicing factor 18"/>
    <property type="match status" value="1"/>
</dbReference>
<dbReference type="OrthoDB" id="10261918at2759"/>
<dbReference type="Pfam" id="PF02840">
    <property type="entry name" value="Prp18"/>
    <property type="match status" value="1"/>
</dbReference>
<dbReference type="GO" id="GO:0071021">
    <property type="term" value="C:U2-type post-spliceosomal complex"/>
    <property type="evidence" value="ECO:0000318"/>
    <property type="project" value="GO_Central"/>
</dbReference>
<evidence type="ECO:0000256" key="1">
    <source>
        <dbReference type="ARBA" id="ARBA00004123"/>
    </source>
</evidence>
<dbReference type="GO" id="GO:0000350">
    <property type="term" value="P:generation of catalytic spliceosome for second transesterification step"/>
    <property type="evidence" value="ECO:0000318"/>
    <property type="project" value="GO_Central"/>
</dbReference>
<dbReference type="FunFam" id="1.20.940.10:FF:000004">
    <property type="entry name" value="Pre-mRNA-splicing factor 18"/>
    <property type="match status" value="1"/>
</dbReference>
<dbReference type="GO" id="GO:0005682">
    <property type="term" value="C:U5 snRNP"/>
    <property type="evidence" value="ECO:0000318"/>
    <property type="project" value="GO_Central"/>
</dbReference>
<dbReference type="PANTHER" id="PTHR13007:SF19">
    <property type="entry name" value="PRE-MRNA-SPLICING FACTOR 18"/>
    <property type="match status" value="1"/>
</dbReference>
<dbReference type="PANTHER" id="PTHR13007">
    <property type="entry name" value="PRE-MRNA SPLICING FACTOR-RELATED"/>
    <property type="match status" value="1"/>
</dbReference>
<dbReference type="Gene3D" id="4.10.280.110">
    <property type="entry name" value="Pre-mRNA processing factor 4 domain"/>
    <property type="match status" value="1"/>
</dbReference>
<reference evidence="10 11" key="3">
    <citation type="journal article" date="2010" name="BMC Genomics">
        <title>Transcriptome sequencing and comparative analysis of cucumber flowers with different sex types.</title>
        <authorList>
            <person name="Guo S."/>
            <person name="Zheng Y."/>
            <person name="Joung J.G."/>
            <person name="Liu S."/>
            <person name="Zhang Z."/>
            <person name="Crasta O.R."/>
            <person name="Sobral B.W."/>
            <person name="Xu Y."/>
            <person name="Huang S."/>
            <person name="Fei Z."/>
        </authorList>
    </citation>
    <scope>NUCLEOTIDE SEQUENCE [LARGE SCALE GENOMIC DNA]</scope>
    <source>
        <strain evidence="11">cv. 9930</strain>
    </source>
</reference>
<evidence type="ECO:0000256" key="5">
    <source>
        <dbReference type="ARBA" id="ARBA00022728"/>
    </source>
</evidence>
<reference evidence="10 11" key="1">
    <citation type="journal article" date="2009" name="Nat. Genet.">
        <title>The genome of the cucumber, Cucumis sativus L.</title>
        <authorList>
            <person name="Huang S."/>
            <person name="Li R."/>
            <person name="Zhang Z."/>
            <person name="Li L."/>
            <person name="Gu X."/>
            <person name="Fan W."/>
            <person name="Lucas W.J."/>
            <person name="Wang X."/>
            <person name="Xie B."/>
            <person name="Ni P."/>
            <person name="Ren Y."/>
            <person name="Zhu H."/>
            <person name="Li J."/>
            <person name="Lin K."/>
            <person name="Jin W."/>
            <person name="Fei Z."/>
            <person name="Li G."/>
            <person name="Staub J."/>
            <person name="Kilian A."/>
            <person name="van der Vossen E.A."/>
            <person name="Wu Y."/>
            <person name="Guo J."/>
            <person name="He J."/>
            <person name="Jia Z."/>
            <person name="Ren Y."/>
            <person name="Tian G."/>
            <person name="Lu Y."/>
            <person name="Ruan J."/>
            <person name="Qian W."/>
            <person name="Wang M."/>
            <person name="Huang Q."/>
            <person name="Li B."/>
            <person name="Xuan Z."/>
            <person name="Cao J."/>
            <person name="Asan"/>
            <person name="Wu Z."/>
            <person name="Zhang J."/>
            <person name="Cai Q."/>
            <person name="Bai Y."/>
            <person name="Zhao B."/>
            <person name="Han Y."/>
            <person name="Li Y."/>
            <person name="Li X."/>
            <person name="Wang S."/>
            <person name="Shi Q."/>
            <person name="Liu S."/>
            <person name="Cho W.K."/>
            <person name="Kim J.Y."/>
            <person name="Xu Y."/>
            <person name="Heller-Uszynska K."/>
            <person name="Miao H."/>
            <person name="Cheng Z."/>
            <person name="Zhang S."/>
            <person name="Wu J."/>
            <person name="Yang Y."/>
            <person name="Kang H."/>
            <person name="Li M."/>
            <person name="Liang H."/>
            <person name="Ren X."/>
            <person name="Shi Z."/>
            <person name="Wen M."/>
            <person name="Jian M."/>
            <person name="Yang H."/>
            <person name="Zhang G."/>
            <person name="Yang Z."/>
            <person name="Chen R."/>
            <person name="Liu S."/>
            <person name="Li J."/>
            <person name="Ma L."/>
            <person name="Liu H."/>
            <person name="Zhou Y."/>
            <person name="Zhao J."/>
            <person name="Fang X."/>
            <person name="Li G."/>
            <person name="Fang L."/>
            <person name="Li Y."/>
            <person name="Liu D."/>
            <person name="Zheng H."/>
            <person name="Zhang Y."/>
            <person name="Qin N."/>
            <person name="Li Z."/>
            <person name="Yang G."/>
            <person name="Yang S."/>
            <person name="Bolund L."/>
            <person name="Kristiansen K."/>
            <person name="Zheng H."/>
            <person name="Li S."/>
            <person name="Zhang X."/>
            <person name="Yang H."/>
            <person name="Wang J."/>
            <person name="Sun R."/>
            <person name="Zhang B."/>
            <person name="Jiang S."/>
            <person name="Wang J."/>
            <person name="Du Y."/>
            <person name="Li S."/>
        </authorList>
    </citation>
    <scope>NUCLEOTIDE SEQUENCE [LARGE SCALE GENOMIC DNA]</scope>
    <source>
        <strain evidence="11">cv. 9930</strain>
    </source>
</reference>
<dbReference type="InterPro" id="IPR039979">
    <property type="entry name" value="PRPF18"/>
</dbReference>
<keyword evidence="6" id="KW-0508">mRNA splicing</keyword>
<feature type="region of interest" description="Disordered" evidence="8">
    <location>
        <begin position="174"/>
        <end position="210"/>
    </location>
</feature>
<keyword evidence="7" id="KW-0539">Nucleus</keyword>
<feature type="compositionally biased region" description="Basic and acidic residues" evidence="8">
    <location>
        <begin position="176"/>
        <end position="186"/>
    </location>
</feature>
<dbReference type="Gene3D" id="1.20.940.10">
    <property type="entry name" value="Functional domain of the splicing factor Prp18"/>
    <property type="match status" value="1"/>
</dbReference>
<dbReference type="SUPFAM" id="SSF47938">
    <property type="entry name" value="Functional domain of the splicing factor Prp18"/>
    <property type="match status" value="1"/>
</dbReference>
<reference evidence="10 11" key="2">
    <citation type="journal article" date="2009" name="PLoS ONE">
        <title>An integrated genetic and cytogenetic map of the cucumber genome.</title>
        <authorList>
            <person name="Ren Y."/>
            <person name="Zhang Z."/>
            <person name="Liu J."/>
            <person name="Staub J.E."/>
            <person name="Han Y."/>
            <person name="Cheng Z."/>
            <person name="Li X."/>
            <person name="Lu J."/>
            <person name="Miao H."/>
            <person name="Kang H."/>
            <person name="Xie B."/>
            <person name="Gu X."/>
            <person name="Wang X."/>
            <person name="Du Y."/>
            <person name="Jin W."/>
            <person name="Huang S."/>
        </authorList>
    </citation>
    <scope>NUCLEOTIDE SEQUENCE [LARGE SCALE GENOMIC DNA]</scope>
    <source>
        <strain evidence="11">cv. 9930</strain>
    </source>
</reference>
<dbReference type="STRING" id="3659.A0A0A0K7C9"/>
<comment type="subcellular location">
    <subcellularLocation>
        <location evidence="1">Nucleus</location>
    </subcellularLocation>
</comment>
<dbReference type="Gramene" id="KGN44809">
    <property type="protein sequence ID" value="KGN44809"/>
    <property type="gene ID" value="Csa_7G388420"/>
</dbReference>
<dbReference type="InterPro" id="IPR004098">
    <property type="entry name" value="Prp18"/>
</dbReference>
<keyword evidence="5" id="KW-0747">Spliceosome</keyword>
<gene>
    <name evidence="10" type="ORF">Csa_7G388420</name>
</gene>